<reference evidence="2 3" key="1">
    <citation type="submission" date="2018-08" db="EMBL/GenBank/DDBJ databases">
        <title>Microbacterium lemovicicum sp. nov., a bacterium isolated from a natural uranium-rich soil.</title>
        <authorList>
            <person name="ORTET P."/>
        </authorList>
    </citation>
    <scope>NUCLEOTIDE SEQUENCE [LARGE SCALE GENOMIC DNA]</scope>
    <source>
        <strain evidence="2 3">Viu22</strain>
    </source>
</reference>
<dbReference type="PANTHER" id="PTHR42841">
    <property type="entry name" value="AMINE OXIDASE"/>
    <property type="match status" value="1"/>
</dbReference>
<organism evidence="2 3">
    <name type="scientific">Microbacterium lemovicicum</name>
    <dbReference type="NCBI Taxonomy" id="1072463"/>
    <lineage>
        <taxon>Bacteria</taxon>
        <taxon>Bacillati</taxon>
        <taxon>Actinomycetota</taxon>
        <taxon>Actinomycetes</taxon>
        <taxon>Micrococcales</taxon>
        <taxon>Microbacteriaceae</taxon>
        <taxon>Microbacterium</taxon>
    </lineage>
</organism>
<dbReference type="OrthoDB" id="9767561at2"/>
<dbReference type="EC" id="1.4.3.10" evidence="2"/>
<dbReference type="AlphaFoldDB" id="A0A3Q9J1I3"/>
<evidence type="ECO:0000313" key="2">
    <source>
        <dbReference type="EMBL" id="AZS37288.1"/>
    </source>
</evidence>
<protein>
    <submittedName>
        <fullName evidence="2">Putrescine oxidase</fullName>
        <ecNumber evidence="2">1.4.3.10</ecNumber>
    </submittedName>
</protein>
<sequence length="417" mass="44903">MTTHDVIVIGAGLAGLRAATRLARAGRDVVVLEAADRVGGRERTDVVDGFLLDLGFHVLNPAYPAVRRWADVDDLDLRAFPVGVRVRRERTTAELRHPLRSPGSIPRTLRSRMVRPRDLVALARWAGPALLSPQRVIAGDDRTLRAGWNRAGVHGPLRTEVLEPFLAGVIADDSGMTSDAFVRLLIRMFALGTPGLPASGIEALPRQLADRARRAGADIRLSRRATDVRRAARGVEVNTDGADTVTARDVVVAVGPDVVADLIDVPRPATKGLQTWWFSTDAAAPASALLSVDGRRRGPIVNTAVMSHTVPEYAPPGRALVQATCLLPRDPGSRATETAVRTQLGLIWNDADVPAWQLIRRDDLPDALPAQPAPLRTTSPPRISEHVYVAGDHRDTASIQGALVSGDRVARALLADR</sequence>
<dbReference type="Gene3D" id="3.50.50.60">
    <property type="entry name" value="FAD/NAD(P)-binding domain"/>
    <property type="match status" value="1"/>
</dbReference>
<gene>
    <name evidence="2" type="primary">puo_1</name>
    <name evidence="2" type="ORF">CVS47_01922</name>
</gene>
<dbReference type="Proteomes" id="UP000276888">
    <property type="component" value="Chromosome"/>
</dbReference>
<name>A0A3Q9J1I3_9MICO</name>
<keyword evidence="2" id="KW-0560">Oxidoreductase</keyword>
<evidence type="ECO:0000259" key="1">
    <source>
        <dbReference type="Pfam" id="PF01593"/>
    </source>
</evidence>
<dbReference type="RefSeq" id="WP_127095865.1">
    <property type="nucleotide sequence ID" value="NZ_CP031423.1"/>
</dbReference>
<feature type="domain" description="Amine oxidase" evidence="1">
    <location>
        <begin position="13"/>
        <end position="414"/>
    </location>
</feature>
<evidence type="ECO:0000313" key="3">
    <source>
        <dbReference type="Proteomes" id="UP000276888"/>
    </source>
</evidence>
<dbReference type="Pfam" id="PF01593">
    <property type="entry name" value="Amino_oxidase"/>
    <property type="match status" value="1"/>
</dbReference>
<dbReference type="KEGG" id="mlv:CVS47_01922"/>
<proteinExistence type="predicted"/>
<dbReference type="SUPFAM" id="SSF51905">
    <property type="entry name" value="FAD/NAD(P)-binding domain"/>
    <property type="match status" value="1"/>
</dbReference>
<accession>A0A3Q9J1I3</accession>
<dbReference type="InterPro" id="IPR036188">
    <property type="entry name" value="FAD/NAD-bd_sf"/>
</dbReference>
<dbReference type="EMBL" id="CP031423">
    <property type="protein sequence ID" value="AZS37288.1"/>
    <property type="molecule type" value="Genomic_DNA"/>
</dbReference>
<dbReference type="GO" id="GO:0050232">
    <property type="term" value="F:putrescine oxidase activity"/>
    <property type="evidence" value="ECO:0007669"/>
    <property type="project" value="UniProtKB-EC"/>
</dbReference>
<dbReference type="InterPro" id="IPR002937">
    <property type="entry name" value="Amino_oxidase"/>
</dbReference>
<keyword evidence="3" id="KW-1185">Reference proteome</keyword>